<dbReference type="GO" id="GO:0004519">
    <property type="term" value="F:endonuclease activity"/>
    <property type="evidence" value="ECO:0007669"/>
    <property type="project" value="UniProtKB-KW"/>
</dbReference>
<reference evidence="3" key="1">
    <citation type="submission" date="2016-11" db="EMBL/GenBank/DDBJ databases">
        <authorList>
            <person name="Varghese N."/>
            <person name="Submissions S."/>
        </authorList>
    </citation>
    <scope>NUCLEOTIDE SEQUENCE [LARGE SCALE GENOMIC DNA]</scope>
    <source>
        <strain evidence="3">DSM 16579</strain>
    </source>
</reference>
<dbReference type="OrthoDB" id="6103242at2"/>
<dbReference type="Gene3D" id="3.40.91.30">
    <property type="match status" value="1"/>
</dbReference>
<name>A0A1M5CXM8_9GAMM</name>
<evidence type="ECO:0000259" key="1">
    <source>
        <dbReference type="Pfam" id="PF08722"/>
    </source>
</evidence>
<evidence type="ECO:0000313" key="3">
    <source>
        <dbReference type="Proteomes" id="UP000184517"/>
    </source>
</evidence>
<gene>
    <name evidence="2" type="ORF">SAMN02745753_02285</name>
</gene>
<sequence length="207" mass="23812">MYNRNLRKPSPNKNIYKFVSRKNRSTIMCESGLEFDACFHLEFSPFIASFESQPTGIEYQADNKVRRYTPDFKIVKDTGEIEYIEIKPEQIHSTQKFREEFECKRAAYNTLGYKLILVSEKQIRNDNLLANLKVLHRYASSSLSELHKLVLHHIKSAKSLSIRQLANKLDLLIGDCIAACAMLIGIGMIKVDLEVELLCEHSLLNEA</sequence>
<dbReference type="STRING" id="1122206.SAMN02745753_02285"/>
<keyword evidence="3" id="KW-1185">Reference proteome</keyword>
<dbReference type="InterPro" id="IPR014833">
    <property type="entry name" value="TnsA_N"/>
</dbReference>
<keyword evidence="2" id="KW-0540">Nuclease</keyword>
<protein>
    <submittedName>
        <fullName evidence="2">TnsA endonuclease N terminal</fullName>
    </submittedName>
</protein>
<keyword evidence="2" id="KW-0378">Hydrolase</keyword>
<dbReference type="Proteomes" id="UP000184517">
    <property type="component" value="Unassembled WGS sequence"/>
</dbReference>
<keyword evidence="2" id="KW-0255">Endonuclease</keyword>
<accession>A0A1M5CXM8</accession>
<evidence type="ECO:0000313" key="2">
    <source>
        <dbReference type="EMBL" id="SHF59456.1"/>
    </source>
</evidence>
<proteinExistence type="predicted"/>
<dbReference type="Pfam" id="PF08722">
    <property type="entry name" value="Tn7_TnsA-like_N"/>
    <property type="match status" value="1"/>
</dbReference>
<dbReference type="EMBL" id="FQVF01000009">
    <property type="protein sequence ID" value="SHF59456.1"/>
    <property type="molecule type" value="Genomic_DNA"/>
</dbReference>
<dbReference type="AlphaFoldDB" id="A0A1M5CXM8"/>
<organism evidence="2 3">
    <name type="scientific">Marinomonas polaris DSM 16579</name>
    <dbReference type="NCBI Taxonomy" id="1122206"/>
    <lineage>
        <taxon>Bacteria</taxon>
        <taxon>Pseudomonadati</taxon>
        <taxon>Pseudomonadota</taxon>
        <taxon>Gammaproteobacteria</taxon>
        <taxon>Oceanospirillales</taxon>
        <taxon>Oceanospirillaceae</taxon>
        <taxon>Marinomonas</taxon>
    </lineage>
</organism>
<dbReference type="RefSeq" id="WP_072839822.1">
    <property type="nucleotide sequence ID" value="NZ_FQVF01000009.1"/>
</dbReference>
<feature type="domain" description="TnsA endonuclease N-terminal" evidence="1">
    <location>
        <begin position="46"/>
        <end position="120"/>
    </location>
</feature>